<keyword evidence="3" id="KW-1185">Reference proteome</keyword>
<protein>
    <submittedName>
        <fullName evidence="2">Peptidase family M28</fullName>
    </submittedName>
</protein>
<reference evidence="2 3" key="1">
    <citation type="submission" date="2018-12" db="EMBL/GenBank/DDBJ databases">
        <authorList>
            <person name="Criscuolo A."/>
        </authorList>
    </citation>
    <scope>NUCLEOTIDE SEQUENCE [LARGE SCALE GENOMIC DNA]</scope>
    <source>
        <strain evidence="2">ACIP1116281</strain>
    </source>
</reference>
<dbReference type="InterPro" id="IPR007484">
    <property type="entry name" value="Peptidase_M28"/>
</dbReference>
<accession>A0A447I6Z1</accession>
<dbReference type="Proteomes" id="UP000268844">
    <property type="component" value="Unassembled WGS sequence"/>
</dbReference>
<dbReference type="InterPro" id="IPR039373">
    <property type="entry name" value="Peptidase_M28B"/>
</dbReference>
<gene>
    <name evidence="2" type="ORF">DEVEQU_00402</name>
</gene>
<dbReference type="PANTHER" id="PTHR10404:SF46">
    <property type="entry name" value="VACUOLAR PROTEIN SORTING-ASSOCIATED PROTEIN 70"/>
    <property type="match status" value="1"/>
</dbReference>
<dbReference type="Pfam" id="PF04389">
    <property type="entry name" value="Peptidase_M28"/>
    <property type="match status" value="1"/>
</dbReference>
<dbReference type="GO" id="GO:0004180">
    <property type="term" value="F:carboxypeptidase activity"/>
    <property type="evidence" value="ECO:0007669"/>
    <property type="project" value="TreeGrafter"/>
</dbReference>
<dbReference type="Gene3D" id="3.50.30.30">
    <property type="match status" value="1"/>
</dbReference>
<evidence type="ECO:0000259" key="1">
    <source>
        <dbReference type="Pfam" id="PF04389"/>
    </source>
</evidence>
<dbReference type="SUPFAM" id="SSF53187">
    <property type="entry name" value="Zn-dependent exopeptidases"/>
    <property type="match status" value="1"/>
</dbReference>
<dbReference type="OrthoDB" id="9769665at2"/>
<proteinExistence type="predicted"/>
<dbReference type="Gene3D" id="3.40.630.10">
    <property type="entry name" value="Zn peptidases"/>
    <property type="match status" value="1"/>
</dbReference>
<feature type="domain" description="Peptidase M28" evidence="1">
    <location>
        <begin position="227"/>
        <end position="415"/>
    </location>
</feature>
<dbReference type="EMBL" id="UZWD01000004">
    <property type="protein sequence ID" value="VDS03281.1"/>
    <property type="molecule type" value="Genomic_DNA"/>
</dbReference>
<name>A0A447I6Z1_9HYPH</name>
<organism evidence="2 3">
    <name type="scientific">Devosia equisanguinis</name>
    <dbReference type="NCBI Taxonomy" id="2490941"/>
    <lineage>
        <taxon>Bacteria</taxon>
        <taxon>Pseudomonadati</taxon>
        <taxon>Pseudomonadota</taxon>
        <taxon>Alphaproteobacteria</taxon>
        <taxon>Hyphomicrobiales</taxon>
        <taxon>Devosiaceae</taxon>
        <taxon>Devosia</taxon>
    </lineage>
</organism>
<sequence length="575" mass="61941">MLDVAIKNAIAQVNVDAAWPLVEAFSTMPRWKPEDVEASAHDIARRLEALGVPVELLEAQLYLSIPYEASIEANGKLYASKPPAYSLSCPEGMSGVLHHVPGALAASVGSFYEKNRDEAAAAEDRIRGKIVLTDGFASPNKVLEFQEKGAIGVIAVNPGIDRHWGICSSIWGNPDLDGLPRKPSIPVAVVNHPDGQELIALAKTGGSVTISTRLEEGWFKSLVPVVNIPGAFEPEKFVLLAGHYDSWDVGVGDNATGDAAMLEIARVLWHNRADLRRSVRIAWWPGHSTGRYAGSAWYADAFALDLDENCVAQVNCDSPGCRWADVYENVAVMSEANVLCTDIIRDVADLPFHGERPLRAGDYSFNNIGISSFFMLSSTMTVEKRKEMNYYTVGGCGGNIAWHTENDLMEIADRDILLRDIKVYLAGIMAVANAPILPFDWRATAAEFAVTLAKYQKAAGDDAHLLDSVEAELTRLTAALDAFYAAIAAGAVTEVGANTVIQQLARILVPLNYTRGPRFTHDPALPVPGLPALSVAGELGSHGPETLGFARIQLQRGANRTASVLRQAAGLVAAH</sequence>
<dbReference type="AlphaFoldDB" id="A0A447I6Z1"/>
<dbReference type="RefSeq" id="WP_126148868.1">
    <property type="nucleotide sequence ID" value="NZ_JBHTMH010000001.1"/>
</dbReference>
<dbReference type="PANTHER" id="PTHR10404">
    <property type="entry name" value="N-ACETYLATED-ALPHA-LINKED ACIDIC DIPEPTIDASE"/>
    <property type="match status" value="1"/>
</dbReference>
<evidence type="ECO:0000313" key="2">
    <source>
        <dbReference type="EMBL" id="VDS03281.1"/>
    </source>
</evidence>
<evidence type="ECO:0000313" key="3">
    <source>
        <dbReference type="Proteomes" id="UP000268844"/>
    </source>
</evidence>